<dbReference type="PANTHER" id="PTHR48098">
    <property type="entry name" value="ENTEROCHELIN ESTERASE-RELATED"/>
    <property type="match status" value="1"/>
</dbReference>
<dbReference type="Proteomes" id="UP000186026">
    <property type="component" value="Unassembled WGS sequence"/>
</dbReference>
<keyword evidence="1" id="KW-0732">Signal</keyword>
<sequence>MKALKITAILLSLAISNLPSGQSDHLIAPEGFDRPVSGNPQGEVKEFMYPSQTVGVDRKANIYLPPNYNPNQAYPVLYLLHGIGGDEREWLDQGTPHVIMDNLYASNKAKPMIIVLPNGRAMKNDRAEGDIFGAEPVKAFTTFEDDLLKDLIPFIEKNYKVKPGVENRAVAGLSMGGGQSMNFGLGNPEHFAWIGAFSPAPNTKKGDALLSKPDVTKSNLKLLFLSCGDKDNLINVTTGAHEFLTEKGIPHSYRILPNHYHDFKYWKNELYFFAQLVFK</sequence>
<feature type="chain" id="PRO_5011958570" evidence="1">
    <location>
        <begin position="22"/>
        <end position="279"/>
    </location>
</feature>
<dbReference type="Pfam" id="PF00756">
    <property type="entry name" value="Esterase"/>
    <property type="match status" value="1"/>
</dbReference>
<name>A0A1N7MSY8_9BACT</name>
<keyword evidence="3" id="KW-1185">Reference proteome</keyword>
<dbReference type="GO" id="GO:0016747">
    <property type="term" value="F:acyltransferase activity, transferring groups other than amino-acyl groups"/>
    <property type="evidence" value="ECO:0007669"/>
    <property type="project" value="TreeGrafter"/>
</dbReference>
<dbReference type="InterPro" id="IPR050583">
    <property type="entry name" value="Mycobacterial_A85_antigen"/>
</dbReference>
<proteinExistence type="predicted"/>
<feature type="signal peptide" evidence="1">
    <location>
        <begin position="1"/>
        <end position="21"/>
    </location>
</feature>
<organism evidence="2 3">
    <name type="scientific">Belliella pelovolcani</name>
    <dbReference type="NCBI Taxonomy" id="529505"/>
    <lineage>
        <taxon>Bacteria</taxon>
        <taxon>Pseudomonadati</taxon>
        <taxon>Bacteroidota</taxon>
        <taxon>Cytophagia</taxon>
        <taxon>Cytophagales</taxon>
        <taxon>Cyclobacteriaceae</taxon>
        <taxon>Belliella</taxon>
    </lineage>
</organism>
<reference evidence="3" key="1">
    <citation type="submission" date="2017-01" db="EMBL/GenBank/DDBJ databases">
        <authorList>
            <person name="Varghese N."/>
            <person name="Submissions S."/>
        </authorList>
    </citation>
    <scope>NUCLEOTIDE SEQUENCE [LARGE SCALE GENOMIC DNA]</scope>
    <source>
        <strain evidence="3">DSM 46698</strain>
    </source>
</reference>
<gene>
    <name evidence="2" type="ORF">SAMN05421761_107107</name>
</gene>
<dbReference type="SUPFAM" id="SSF53474">
    <property type="entry name" value="alpha/beta-Hydrolases"/>
    <property type="match status" value="1"/>
</dbReference>
<dbReference type="Gene3D" id="3.40.50.1820">
    <property type="entry name" value="alpha/beta hydrolase"/>
    <property type="match status" value="1"/>
</dbReference>
<dbReference type="EMBL" id="FTOP01000007">
    <property type="protein sequence ID" value="SIS89172.1"/>
    <property type="molecule type" value="Genomic_DNA"/>
</dbReference>
<evidence type="ECO:0000313" key="3">
    <source>
        <dbReference type="Proteomes" id="UP000186026"/>
    </source>
</evidence>
<evidence type="ECO:0000256" key="1">
    <source>
        <dbReference type="SAM" id="SignalP"/>
    </source>
</evidence>
<accession>A0A1N7MSY8</accession>
<dbReference type="AlphaFoldDB" id="A0A1N7MSY8"/>
<protein>
    <submittedName>
        <fullName evidence="2">Enterochelin esterase</fullName>
    </submittedName>
</protein>
<dbReference type="STRING" id="529505.SAMN05421761_107107"/>
<evidence type="ECO:0000313" key="2">
    <source>
        <dbReference type="EMBL" id="SIS89172.1"/>
    </source>
</evidence>
<dbReference type="InterPro" id="IPR029058">
    <property type="entry name" value="AB_hydrolase_fold"/>
</dbReference>
<dbReference type="PANTHER" id="PTHR48098:SF1">
    <property type="entry name" value="DIACYLGLYCEROL ACYLTRANSFERASE_MYCOLYLTRANSFERASE AG85A"/>
    <property type="match status" value="1"/>
</dbReference>
<dbReference type="InterPro" id="IPR000801">
    <property type="entry name" value="Esterase-like"/>
</dbReference>
<dbReference type="RefSeq" id="WP_076500969.1">
    <property type="nucleotide sequence ID" value="NZ_FTOP01000007.1"/>
</dbReference>